<evidence type="ECO:0000313" key="3">
    <source>
        <dbReference type="Proteomes" id="UP000618051"/>
    </source>
</evidence>
<proteinExistence type="predicted"/>
<sequence length="42" mass="4485">MAAPSQTITSRKSPPSTWCCACEGESLNPLCASWPRSTTATR</sequence>
<evidence type="ECO:0000313" key="1">
    <source>
        <dbReference type="EMBL" id="KAG0114479.1"/>
    </source>
</evidence>
<keyword evidence="3" id="KW-1185">Reference proteome</keyword>
<dbReference type="EMBL" id="JADDUC010000299">
    <property type="protein sequence ID" value="KAG0114479.1"/>
    <property type="molecule type" value="Genomic_DNA"/>
</dbReference>
<dbReference type="AlphaFoldDB" id="A0A835NGS2"/>
<reference evidence="2" key="3">
    <citation type="submission" date="2022-01" db="EMBL/GenBank/DDBJ databases">
        <authorList>
            <person name="Rubenstein D.R."/>
        </authorList>
    </citation>
    <scope>NUCLEOTIDE SEQUENCE</scope>
    <source>
        <strain evidence="2">SS15</strain>
        <tissue evidence="2">Liver</tissue>
    </source>
</reference>
<name>A0A835NGS2_9PASS</name>
<reference evidence="2 3" key="2">
    <citation type="journal article" date="2021" name="J. Hered.">
        <title>Feather Gene Expression Elucidates the Developmental Basis of Plumage Iridescence in African Starlings.</title>
        <authorList>
            <person name="Rubenstein D.R."/>
            <person name="Corvelo A."/>
            <person name="MacManes M.D."/>
            <person name="Maia R."/>
            <person name="Narzisi G."/>
            <person name="Rousaki A."/>
            <person name="Vandenabeele P."/>
            <person name="Shawkey M.D."/>
            <person name="Solomon J."/>
        </authorList>
    </citation>
    <scope>NUCLEOTIDE SEQUENCE [LARGE SCALE GENOMIC DNA]</scope>
    <source>
        <strain evidence="2">SS15</strain>
    </source>
</reference>
<accession>A0A835NGS2</accession>
<comment type="caution">
    <text evidence="1">The sequence shown here is derived from an EMBL/GenBank/DDBJ whole genome shotgun (WGS) entry which is preliminary data.</text>
</comment>
<dbReference type="EMBL" id="JADDUC020000030">
    <property type="protein sequence ID" value="KAI1230643.1"/>
    <property type="molecule type" value="Genomic_DNA"/>
</dbReference>
<evidence type="ECO:0000313" key="2">
    <source>
        <dbReference type="EMBL" id="KAI1230643.1"/>
    </source>
</evidence>
<dbReference type="Proteomes" id="UP000618051">
    <property type="component" value="Unassembled WGS sequence"/>
</dbReference>
<reference evidence="1" key="1">
    <citation type="submission" date="2020-10" db="EMBL/GenBank/DDBJ databases">
        <title>Feather gene expression reveals the developmental basis of iridescence in African starlings.</title>
        <authorList>
            <person name="Rubenstein D.R."/>
        </authorList>
    </citation>
    <scope>NUCLEOTIDE SEQUENCE</scope>
    <source>
        <strain evidence="1">SS15</strain>
        <tissue evidence="1">Liver</tissue>
    </source>
</reference>
<gene>
    <name evidence="2" type="ORF">IHE44_0010116</name>
    <name evidence="1" type="ORF">IHE44_007780</name>
</gene>
<protein>
    <submittedName>
        <fullName evidence="1">Uncharacterized protein</fullName>
    </submittedName>
</protein>
<organism evidence="1">
    <name type="scientific">Lamprotornis superbus</name>
    <dbReference type="NCBI Taxonomy" id="245042"/>
    <lineage>
        <taxon>Eukaryota</taxon>
        <taxon>Metazoa</taxon>
        <taxon>Chordata</taxon>
        <taxon>Craniata</taxon>
        <taxon>Vertebrata</taxon>
        <taxon>Euteleostomi</taxon>
        <taxon>Archelosauria</taxon>
        <taxon>Archosauria</taxon>
        <taxon>Dinosauria</taxon>
        <taxon>Saurischia</taxon>
        <taxon>Theropoda</taxon>
        <taxon>Coelurosauria</taxon>
        <taxon>Aves</taxon>
        <taxon>Neognathae</taxon>
        <taxon>Neoaves</taxon>
        <taxon>Telluraves</taxon>
        <taxon>Australaves</taxon>
        <taxon>Passeriformes</taxon>
        <taxon>Sturnidae</taxon>
        <taxon>Lamprotornis</taxon>
    </lineage>
</organism>